<dbReference type="RefSeq" id="WP_155695165.1">
    <property type="nucleotide sequence ID" value="NZ_BAAAFQ010000001.1"/>
</dbReference>
<dbReference type="PANTHER" id="PTHR38099:SF1">
    <property type="entry name" value="LARGE RIBOSOMAL RNA SUBUNIT ACCUMULATION PROTEIN YCED"/>
    <property type="match status" value="1"/>
</dbReference>
<name>A0A6N8F5N0_9GAMM</name>
<dbReference type="PANTHER" id="PTHR38099">
    <property type="entry name" value="LARGE RIBOSOMAL RNA SUBUNIT ACCUMULATION PROTEIN YCED"/>
    <property type="match status" value="1"/>
</dbReference>
<evidence type="ECO:0000256" key="1">
    <source>
        <dbReference type="ARBA" id="ARBA00002868"/>
    </source>
</evidence>
<comment type="caution">
    <text evidence="6">The sequence shown here is derived from an EMBL/GenBank/DDBJ whole genome shotgun (WGS) entry which is preliminary data.</text>
</comment>
<proteinExistence type="inferred from homology"/>
<keyword evidence="4" id="KW-0690">Ribosome biogenesis</keyword>
<accession>A0A6N8F5N0</accession>
<dbReference type="AlphaFoldDB" id="A0A6N8F5N0"/>
<sequence>MQTVKIPLSIEPAKAALKRMTYDGIIVKGNLSRLNEVAEVLTDHVNVSIECGVDPQDLVVIQGTATASLELTCQRCGKGLKAEVTADFVYTPIRNAAKESEDPIPEAYDEIELDEYGSISLVHLVEDELMLALPIVAMHEPKDCELGNKNMSFGELAPEATVQEKPNPFEVLKKLKT</sequence>
<dbReference type="InterPro" id="IPR039255">
    <property type="entry name" value="YceD_bac"/>
</dbReference>
<evidence type="ECO:0000313" key="7">
    <source>
        <dbReference type="Proteomes" id="UP000439994"/>
    </source>
</evidence>
<evidence type="ECO:0000256" key="4">
    <source>
        <dbReference type="ARBA" id="ARBA00022517"/>
    </source>
</evidence>
<keyword evidence="7" id="KW-1185">Reference proteome</keyword>
<comment type="function">
    <text evidence="1">Plays a role in synthesis, processing and/or stability of 23S rRNA.</text>
</comment>
<dbReference type="OrthoDB" id="9786771at2"/>
<evidence type="ECO:0000256" key="3">
    <source>
        <dbReference type="ARBA" id="ARBA00015716"/>
    </source>
</evidence>
<evidence type="ECO:0000313" key="6">
    <source>
        <dbReference type="EMBL" id="MUH71946.1"/>
    </source>
</evidence>
<gene>
    <name evidence="6" type="primary">yceD</name>
    <name evidence="6" type="ORF">GNP35_05335</name>
</gene>
<dbReference type="GO" id="GO:0042254">
    <property type="term" value="P:ribosome biogenesis"/>
    <property type="evidence" value="ECO:0007669"/>
    <property type="project" value="UniProtKB-KW"/>
</dbReference>
<evidence type="ECO:0000256" key="2">
    <source>
        <dbReference type="ARBA" id="ARBA00010740"/>
    </source>
</evidence>
<dbReference type="Pfam" id="PF02620">
    <property type="entry name" value="YceD"/>
    <property type="match status" value="1"/>
</dbReference>
<protein>
    <recommendedName>
        <fullName evidence="3">Large ribosomal RNA subunit accumulation protein YceD</fullName>
    </recommendedName>
    <alternativeName>
        <fullName evidence="5">23S rRNA accumulation protein YceD</fullName>
    </alternativeName>
</protein>
<dbReference type="GO" id="GO:0005829">
    <property type="term" value="C:cytosol"/>
    <property type="evidence" value="ECO:0007669"/>
    <property type="project" value="TreeGrafter"/>
</dbReference>
<dbReference type="InterPro" id="IPR003772">
    <property type="entry name" value="YceD"/>
</dbReference>
<dbReference type="EMBL" id="WOCD01000003">
    <property type="protein sequence ID" value="MUH71946.1"/>
    <property type="molecule type" value="Genomic_DNA"/>
</dbReference>
<reference evidence="6 7" key="1">
    <citation type="submission" date="2019-11" db="EMBL/GenBank/DDBJ databases">
        <title>P. haliotis isolates from Z. marina roots.</title>
        <authorList>
            <person name="Cohen M."/>
            <person name="Jospin G."/>
            <person name="Eisen J.A."/>
            <person name="Coil D.A."/>
        </authorList>
    </citation>
    <scope>NUCLEOTIDE SEQUENCE [LARGE SCALE GENOMIC DNA]</scope>
    <source>
        <strain evidence="6 7">UCD-MCMsp1aY</strain>
    </source>
</reference>
<organism evidence="6 7">
    <name type="scientific">Psychrosphaera haliotis</name>
    <dbReference type="NCBI Taxonomy" id="555083"/>
    <lineage>
        <taxon>Bacteria</taxon>
        <taxon>Pseudomonadati</taxon>
        <taxon>Pseudomonadota</taxon>
        <taxon>Gammaproteobacteria</taxon>
        <taxon>Alteromonadales</taxon>
        <taxon>Pseudoalteromonadaceae</taxon>
        <taxon>Psychrosphaera</taxon>
    </lineage>
</organism>
<dbReference type="Proteomes" id="UP000439994">
    <property type="component" value="Unassembled WGS sequence"/>
</dbReference>
<dbReference type="NCBIfam" id="NF008395">
    <property type="entry name" value="PRK11193.1"/>
    <property type="match status" value="1"/>
</dbReference>
<comment type="similarity">
    <text evidence="2">Belongs to the DUF177 domain family.</text>
</comment>
<evidence type="ECO:0000256" key="5">
    <source>
        <dbReference type="ARBA" id="ARBA00031841"/>
    </source>
</evidence>